<dbReference type="InterPro" id="IPR040198">
    <property type="entry name" value="Fido_containing"/>
</dbReference>
<dbReference type="Pfam" id="PF02661">
    <property type="entry name" value="Fic"/>
    <property type="match status" value="1"/>
</dbReference>
<feature type="binding site" evidence="2">
    <location>
        <begin position="201"/>
        <end position="208"/>
    </location>
    <ligand>
        <name>ATP</name>
        <dbReference type="ChEBI" id="CHEBI:30616"/>
    </ligand>
</feature>
<dbReference type="SUPFAM" id="SSF140931">
    <property type="entry name" value="Fic-like"/>
    <property type="match status" value="1"/>
</dbReference>
<accession>A0A317E0X1</accession>
<comment type="caution">
    <text evidence="4">The sequence shown here is derived from an EMBL/GenBank/DDBJ whole genome shotgun (WGS) entry which is preliminary data.</text>
</comment>
<protein>
    <submittedName>
        <fullName evidence="4">Fic family protein</fullName>
    </submittedName>
</protein>
<dbReference type="PANTHER" id="PTHR13504:SF38">
    <property type="entry name" value="FIDO DOMAIN-CONTAINING PROTEIN"/>
    <property type="match status" value="1"/>
</dbReference>
<dbReference type="InterPro" id="IPR036390">
    <property type="entry name" value="WH_DNA-bd_sf"/>
</dbReference>
<dbReference type="PANTHER" id="PTHR13504">
    <property type="entry name" value="FIDO DOMAIN-CONTAINING PROTEIN DDB_G0283145"/>
    <property type="match status" value="1"/>
</dbReference>
<gene>
    <name evidence="4" type="ORF">DKG75_12075</name>
</gene>
<dbReference type="PROSITE" id="PS51459">
    <property type="entry name" value="FIDO"/>
    <property type="match status" value="1"/>
</dbReference>
<dbReference type="EMBL" id="QGLF01000003">
    <property type="protein sequence ID" value="PWR20727.1"/>
    <property type="molecule type" value="Genomic_DNA"/>
</dbReference>
<evidence type="ECO:0000313" key="5">
    <source>
        <dbReference type="Proteomes" id="UP000246077"/>
    </source>
</evidence>
<dbReference type="Gene3D" id="1.10.10.10">
    <property type="entry name" value="Winged helix-like DNA-binding domain superfamily/Winged helix DNA-binding domain"/>
    <property type="match status" value="1"/>
</dbReference>
<dbReference type="GO" id="GO:0005524">
    <property type="term" value="F:ATP binding"/>
    <property type="evidence" value="ECO:0007669"/>
    <property type="project" value="UniProtKB-KW"/>
</dbReference>
<organism evidence="4 5">
    <name type="scientific">Zavarzinia compransoris</name>
    <dbReference type="NCBI Taxonomy" id="1264899"/>
    <lineage>
        <taxon>Bacteria</taxon>
        <taxon>Pseudomonadati</taxon>
        <taxon>Pseudomonadota</taxon>
        <taxon>Alphaproteobacteria</taxon>
        <taxon>Rhodospirillales</taxon>
        <taxon>Zavarziniaceae</taxon>
        <taxon>Zavarzinia</taxon>
    </lineage>
</organism>
<keyword evidence="5" id="KW-1185">Reference proteome</keyword>
<dbReference type="OrthoDB" id="9813719at2"/>
<evidence type="ECO:0000256" key="1">
    <source>
        <dbReference type="PIRSR" id="PIRSR640198-1"/>
    </source>
</evidence>
<evidence type="ECO:0000313" key="4">
    <source>
        <dbReference type="EMBL" id="PWR20727.1"/>
    </source>
</evidence>
<dbReference type="Gene3D" id="1.10.3290.10">
    <property type="entry name" value="Fido-like domain"/>
    <property type="match status" value="1"/>
</dbReference>
<dbReference type="AlphaFoldDB" id="A0A317E0X1"/>
<dbReference type="RefSeq" id="WP_109921371.1">
    <property type="nucleotide sequence ID" value="NZ_QGLF01000003.1"/>
</dbReference>
<dbReference type="InterPro" id="IPR011991">
    <property type="entry name" value="ArsR-like_HTH"/>
</dbReference>
<dbReference type="Proteomes" id="UP000246077">
    <property type="component" value="Unassembled WGS sequence"/>
</dbReference>
<dbReference type="SUPFAM" id="SSF46785">
    <property type="entry name" value="Winged helix' DNA-binding domain"/>
    <property type="match status" value="1"/>
</dbReference>
<sequence>MLEIANIAITPAILKAISEIDEFKGKWQATQDLAPDRLVSLKRIATIESVGSSTRIEGARLTDGEVEKLLSKLEQKSFTTRDEQEVAGYADAMDMVFESHAAITLTENHIRQLHGVLLKYSSKDEEHRGAYKTITNHVEAFDADGKSLGIVFQTATPFETPLMMKALVDWYNGQAREEIQHPLLLIAVFINVFLAIHPFRDGNGRLSRILTTLLLLRAGYAYVPYSSMESVIEANKEGYYLALRRTQQTIRTDHQNWEPWVAFFLKAMVKQKDNLSRKIKEERALRESLPALSRAILELATARSEITVREIEDATQANRNTIKAHLKKLADQEYLIAVGKGRGARYTPKTRG</sequence>
<evidence type="ECO:0000259" key="3">
    <source>
        <dbReference type="PROSITE" id="PS51459"/>
    </source>
</evidence>
<proteinExistence type="predicted"/>
<keyword evidence="2" id="KW-0067">ATP-binding</keyword>
<dbReference type="CDD" id="cd00090">
    <property type="entry name" value="HTH_ARSR"/>
    <property type="match status" value="1"/>
</dbReference>
<evidence type="ECO:0000256" key="2">
    <source>
        <dbReference type="PIRSR" id="PIRSR640198-2"/>
    </source>
</evidence>
<dbReference type="InterPro" id="IPR003812">
    <property type="entry name" value="Fido"/>
</dbReference>
<dbReference type="InterPro" id="IPR036597">
    <property type="entry name" value="Fido-like_dom_sf"/>
</dbReference>
<keyword evidence="2" id="KW-0547">Nucleotide-binding</keyword>
<feature type="domain" description="Fido" evidence="3">
    <location>
        <begin position="105"/>
        <end position="266"/>
    </location>
</feature>
<dbReference type="InterPro" id="IPR036388">
    <property type="entry name" value="WH-like_DNA-bd_sf"/>
</dbReference>
<dbReference type="GO" id="GO:0006355">
    <property type="term" value="P:regulation of DNA-templated transcription"/>
    <property type="evidence" value="ECO:0007669"/>
    <property type="project" value="UniProtKB-ARBA"/>
</dbReference>
<name>A0A317E0X1_9PROT</name>
<reference evidence="5" key="1">
    <citation type="submission" date="2018-05" db="EMBL/GenBank/DDBJ databases">
        <title>Zavarzinia sp. HR-AS.</title>
        <authorList>
            <person name="Lee Y."/>
            <person name="Jeon C.O."/>
        </authorList>
    </citation>
    <scope>NUCLEOTIDE SEQUENCE [LARGE SCALE GENOMIC DNA]</scope>
    <source>
        <strain evidence="5">DSM 1231</strain>
    </source>
</reference>
<feature type="active site" evidence="1">
    <location>
        <position position="197"/>
    </location>
</feature>